<dbReference type="InterPro" id="IPR037187">
    <property type="entry name" value="DnaK_N"/>
</dbReference>
<dbReference type="Proteomes" id="UP000053669">
    <property type="component" value="Unassembled WGS sequence"/>
</dbReference>
<dbReference type="SUPFAM" id="SSF57716">
    <property type="entry name" value="Glucocorticoid receptor-like (DNA-binding domain)"/>
    <property type="match status" value="1"/>
</dbReference>
<dbReference type="Gene3D" id="1.20.120.910">
    <property type="entry name" value="DksA, coiled-coil domain"/>
    <property type="match status" value="1"/>
</dbReference>
<dbReference type="InterPro" id="IPR020460">
    <property type="entry name" value="Znf_C4-type_bac"/>
</dbReference>
<comment type="caution">
    <text evidence="7">The sequence shown here is derived from an EMBL/GenBank/DDBJ whole genome shotgun (WGS) entry which is preliminary data.</text>
</comment>
<evidence type="ECO:0000259" key="6">
    <source>
        <dbReference type="Pfam" id="PF01258"/>
    </source>
</evidence>
<dbReference type="PRINTS" id="PR00618">
    <property type="entry name" value="DKSAZNFINGER"/>
</dbReference>
<feature type="compositionally biased region" description="Low complexity" evidence="5">
    <location>
        <begin position="150"/>
        <end position="181"/>
    </location>
</feature>
<evidence type="ECO:0000313" key="7">
    <source>
        <dbReference type="EMBL" id="KUN71306.1"/>
    </source>
</evidence>
<keyword evidence="3" id="KW-0862">Zinc</keyword>
<dbReference type="PROSITE" id="PS51128">
    <property type="entry name" value="ZF_DKSA_2"/>
    <property type="match status" value="1"/>
</dbReference>
<feature type="compositionally biased region" description="Low complexity" evidence="5">
    <location>
        <begin position="52"/>
        <end position="85"/>
    </location>
</feature>
<keyword evidence="1" id="KW-0479">Metal-binding</keyword>
<protein>
    <recommendedName>
        <fullName evidence="6">Zinc finger DksA/TraR C4-type domain-containing protein</fullName>
    </recommendedName>
</protein>
<accession>A0A117R4X7</accession>
<evidence type="ECO:0000313" key="8">
    <source>
        <dbReference type="Proteomes" id="UP000053669"/>
    </source>
</evidence>
<dbReference type="STRING" id="58343.AQJ46_14895"/>
<dbReference type="InterPro" id="IPR020458">
    <property type="entry name" value="Znf_DskA_TraR_CS"/>
</dbReference>
<dbReference type="PROSITE" id="PS01102">
    <property type="entry name" value="ZF_DKSA_1"/>
    <property type="match status" value="1"/>
</dbReference>
<feature type="compositionally biased region" description="Basic residues" evidence="5">
    <location>
        <begin position="86"/>
        <end position="103"/>
    </location>
</feature>
<feature type="region of interest" description="Disordered" evidence="5">
    <location>
        <begin position="1"/>
        <end position="256"/>
    </location>
</feature>
<evidence type="ECO:0000256" key="2">
    <source>
        <dbReference type="ARBA" id="ARBA00022771"/>
    </source>
</evidence>
<keyword evidence="2" id="KW-0863">Zinc-finger</keyword>
<name>A0A117R4X7_9ACTN</name>
<dbReference type="GO" id="GO:0008270">
    <property type="term" value="F:zinc ion binding"/>
    <property type="evidence" value="ECO:0007669"/>
    <property type="project" value="UniProtKB-KW"/>
</dbReference>
<dbReference type="EMBL" id="LMWU01000016">
    <property type="protein sequence ID" value="KUN71306.1"/>
    <property type="molecule type" value="Genomic_DNA"/>
</dbReference>
<evidence type="ECO:0000256" key="4">
    <source>
        <dbReference type="PROSITE-ProRule" id="PRU00510"/>
    </source>
</evidence>
<organism evidence="7 8">
    <name type="scientific">Streptomyces canus</name>
    <dbReference type="NCBI Taxonomy" id="58343"/>
    <lineage>
        <taxon>Bacteria</taxon>
        <taxon>Bacillati</taxon>
        <taxon>Actinomycetota</taxon>
        <taxon>Actinomycetes</taxon>
        <taxon>Kitasatosporales</taxon>
        <taxon>Streptomycetaceae</taxon>
        <taxon>Streptomyces</taxon>
        <taxon>Streptomyces aurantiacus group</taxon>
    </lineage>
</organism>
<evidence type="ECO:0000256" key="5">
    <source>
        <dbReference type="SAM" id="MobiDB-lite"/>
    </source>
</evidence>
<dbReference type="InterPro" id="IPR000962">
    <property type="entry name" value="Znf_DskA_TraR"/>
</dbReference>
<evidence type="ECO:0000256" key="3">
    <source>
        <dbReference type="ARBA" id="ARBA00022833"/>
    </source>
</evidence>
<proteinExistence type="predicted"/>
<reference evidence="7 8" key="1">
    <citation type="submission" date="2015-10" db="EMBL/GenBank/DDBJ databases">
        <title>Draft genome sequence of Streptomyces canus DSM 40017, type strain for the species Streptomyces canus.</title>
        <authorList>
            <person name="Ruckert C."/>
            <person name="Winkler A."/>
            <person name="Kalinowski J."/>
            <person name="Kampfer P."/>
            <person name="Glaeser S."/>
        </authorList>
    </citation>
    <scope>NUCLEOTIDE SEQUENCE [LARGE SCALE GENOMIC DNA]</scope>
    <source>
        <strain evidence="7 8">DSM 40017</strain>
    </source>
</reference>
<feature type="domain" description="Zinc finger DksA/TraR C4-type" evidence="6">
    <location>
        <begin position="361"/>
        <end position="396"/>
    </location>
</feature>
<dbReference type="AlphaFoldDB" id="A0A117R4X7"/>
<dbReference type="PANTHER" id="PTHR33823:SF2">
    <property type="entry name" value="RNA POLYMERASE-BINDING TRANSCRIPTION FACTOR DKSA"/>
    <property type="match status" value="1"/>
</dbReference>
<feature type="region of interest" description="Disordered" evidence="5">
    <location>
        <begin position="313"/>
        <end position="333"/>
    </location>
</feature>
<dbReference type="PANTHER" id="PTHR33823">
    <property type="entry name" value="RNA POLYMERASE-BINDING TRANSCRIPTION FACTOR DKSA-RELATED"/>
    <property type="match status" value="1"/>
</dbReference>
<feature type="compositionally biased region" description="Basic and acidic residues" evidence="5">
    <location>
        <begin position="137"/>
        <end position="149"/>
    </location>
</feature>
<gene>
    <name evidence="7" type="ORF">AQJ46_14895</name>
</gene>
<dbReference type="Pfam" id="PF01258">
    <property type="entry name" value="zf-dskA_traR"/>
    <property type="match status" value="1"/>
</dbReference>
<evidence type="ECO:0000256" key="1">
    <source>
        <dbReference type="ARBA" id="ARBA00022723"/>
    </source>
</evidence>
<dbReference type="SUPFAM" id="SSF109635">
    <property type="entry name" value="DnaK suppressor protein DksA, alpha-hairpin domain"/>
    <property type="match status" value="1"/>
</dbReference>
<feature type="compositionally biased region" description="Low complexity" evidence="5">
    <location>
        <begin position="8"/>
        <end position="23"/>
    </location>
</feature>
<feature type="compositionally biased region" description="Low complexity" evidence="5">
    <location>
        <begin position="225"/>
        <end position="256"/>
    </location>
</feature>
<feature type="compositionally biased region" description="Basic and acidic residues" evidence="5">
    <location>
        <begin position="183"/>
        <end position="194"/>
    </location>
</feature>
<sequence length="398" mass="40208">MAKKAAPRKASGAKGAAAPGGRTAVKEVSAGRPAPEEPADEAAEVTKGVGRASVTKRTSATKKTAAQKAAATKKSAAKKASATKKAVAKKAATKKAVTKKAVAKKTAVKDTAAAKRAAKGTPVTKAAGKKTAVRGTAVEEKAAAEKSAAKDTAAAKTAAKSTTATKAADKGTTAAKAAGKKTVAKDTAVEDKAATEAGAPQGDAGQGTSGKNTLSKRAARKSTAKKAGAAEAAKQTGATTVVAKKTPGTATAAKTALPNARVSAVEPGELAVRPGEDPWTPEEVSEARAGLTAEALRLRTEITTSEESLVGLMRDSGDGAGDDQADTGTKNITRESEMALAANAREMLLQTERALGRLDAGTYGLCENCGNPIGKARMQAFPRATLCVECKQKQERRY</sequence>
<feature type="zinc finger region" description="dksA C4-type" evidence="4">
    <location>
        <begin position="366"/>
        <end position="390"/>
    </location>
</feature>